<dbReference type="EMBL" id="JAZDCT010000024">
    <property type="protein sequence ID" value="MEE1889559.1"/>
    <property type="molecule type" value="Genomic_DNA"/>
</dbReference>
<gene>
    <name evidence="2" type="ORF">V0R62_17990</name>
</gene>
<keyword evidence="3" id="KW-1185">Reference proteome</keyword>
<evidence type="ECO:0000313" key="3">
    <source>
        <dbReference type="Proteomes" id="UP001354227"/>
    </source>
</evidence>
<feature type="region of interest" description="Disordered" evidence="1">
    <location>
        <begin position="1"/>
        <end position="34"/>
    </location>
</feature>
<reference evidence="2" key="1">
    <citation type="submission" date="2024-01" db="EMBL/GenBank/DDBJ databases">
        <title>Unpublished Manusciprt.</title>
        <authorList>
            <person name="Duman M."/>
            <person name="Valdes E.G."/>
            <person name="Ajmi N."/>
            <person name="Altun S."/>
            <person name="Saticioglu I.B."/>
        </authorList>
    </citation>
    <scope>NUCLEOTIDE SEQUENCE</scope>
    <source>
        <strain evidence="2">137P</strain>
    </source>
</reference>
<comment type="caution">
    <text evidence="2">The sequence shown here is derived from an EMBL/GenBank/DDBJ whole genome shotgun (WGS) entry which is preliminary data.</text>
</comment>
<organism evidence="2 3">
    <name type="scientific">Pseudomonas carassii</name>
    <dbReference type="NCBI Taxonomy" id="3115855"/>
    <lineage>
        <taxon>Bacteria</taxon>
        <taxon>Pseudomonadati</taxon>
        <taxon>Pseudomonadota</taxon>
        <taxon>Gammaproteobacteria</taxon>
        <taxon>Pseudomonadales</taxon>
        <taxon>Pseudomonadaceae</taxon>
        <taxon>Pseudomonas</taxon>
    </lineage>
</organism>
<dbReference type="RefSeq" id="WP_330104704.1">
    <property type="nucleotide sequence ID" value="NZ_JAZDCT010000024.1"/>
</dbReference>
<evidence type="ECO:0000313" key="2">
    <source>
        <dbReference type="EMBL" id="MEE1889559.1"/>
    </source>
</evidence>
<accession>A0ABU7HE60</accession>
<sequence length="52" mass="5832">MAQYAPAKQDNTFVPKQKRSGKSDEEVLRQGARSSEALLDYVEKHGKLPVTK</sequence>
<dbReference type="Proteomes" id="UP001354227">
    <property type="component" value="Unassembled WGS sequence"/>
</dbReference>
<evidence type="ECO:0000256" key="1">
    <source>
        <dbReference type="SAM" id="MobiDB-lite"/>
    </source>
</evidence>
<protein>
    <submittedName>
        <fullName evidence="2">Uncharacterized protein</fullName>
    </submittedName>
</protein>
<name>A0ABU7HE60_9PSED</name>
<proteinExistence type="predicted"/>